<dbReference type="Proteomes" id="UP000464468">
    <property type="component" value="Chromosome"/>
</dbReference>
<evidence type="ECO:0008006" key="5">
    <source>
        <dbReference type="Google" id="ProtNLM"/>
    </source>
</evidence>
<organism evidence="3 4">
    <name type="scientific">Sphingomonas changnyeongensis</name>
    <dbReference type="NCBI Taxonomy" id="2698679"/>
    <lineage>
        <taxon>Bacteria</taxon>
        <taxon>Pseudomonadati</taxon>
        <taxon>Pseudomonadota</taxon>
        <taxon>Alphaproteobacteria</taxon>
        <taxon>Sphingomonadales</taxon>
        <taxon>Sphingomonadaceae</taxon>
        <taxon>Sphingomonas</taxon>
    </lineage>
</organism>
<reference evidence="3 4" key="1">
    <citation type="submission" date="2020-01" db="EMBL/GenBank/DDBJ databases">
        <title>Sphingomonas sp. C33 whole genome sequece.</title>
        <authorList>
            <person name="Park C."/>
        </authorList>
    </citation>
    <scope>NUCLEOTIDE SEQUENCE [LARGE SCALE GENOMIC DNA]</scope>
    <source>
        <strain evidence="3 4">C33</strain>
    </source>
</reference>
<dbReference type="InterPro" id="IPR011990">
    <property type="entry name" value="TPR-like_helical_dom_sf"/>
</dbReference>
<feature type="signal peptide" evidence="2">
    <location>
        <begin position="1"/>
        <end position="19"/>
    </location>
</feature>
<feature type="compositionally biased region" description="Low complexity" evidence="1">
    <location>
        <begin position="177"/>
        <end position="197"/>
    </location>
</feature>
<evidence type="ECO:0000313" key="4">
    <source>
        <dbReference type="Proteomes" id="UP000464468"/>
    </source>
</evidence>
<proteinExistence type="predicted"/>
<evidence type="ECO:0000313" key="3">
    <source>
        <dbReference type="EMBL" id="QHL90760.1"/>
    </source>
</evidence>
<protein>
    <recommendedName>
        <fullName evidence="5">TolA-binding protein</fullName>
    </recommendedName>
</protein>
<evidence type="ECO:0000256" key="2">
    <source>
        <dbReference type="SAM" id="SignalP"/>
    </source>
</evidence>
<dbReference type="Gene3D" id="1.25.40.10">
    <property type="entry name" value="Tetratricopeptide repeat domain"/>
    <property type="match status" value="1"/>
</dbReference>
<keyword evidence="4" id="KW-1185">Reference proteome</keyword>
<dbReference type="AlphaFoldDB" id="A0A7Z2NWR2"/>
<feature type="region of interest" description="Disordered" evidence="1">
    <location>
        <begin position="119"/>
        <end position="201"/>
    </location>
</feature>
<evidence type="ECO:0000256" key="1">
    <source>
        <dbReference type="SAM" id="MobiDB-lite"/>
    </source>
</evidence>
<feature type="compositionally biased region" description="Low complexity" evidence="1">
    <location>
        <begin position="119"/>
        <end position="167"/>
    </location>
</feature>
<dbReference type="RefSeq" id="WP_160592687.1">
    <property type="nucleotide sequence ID" value="NZ_CP047895.1"/>
</dbReference>
<accession>A0A7Z2NWR2</accession>
<gene>
    <name evidence="3" type="ORF">GVO57_07845</name>
</gene>
<keyword evidence="2" id="KW-0732">Signal</keyword>
<sequence length="332" mass="34671">MPKPFLAFLLLSVALPASAQVAAPDLTGRVTKIEKELRAVQRKVFPGGTPVEPEMTVAPQTATPAGTPATPPLADLTARVDALEAALRTVTGQSEQNAFRLGQLEERLARIEAAAAAAQPAAAEPGTAQPGASAQPGDPAQPGTGAADAGGDMAAPRATAPAATRPAPAAPAPRPTPAAVSPAPARTVTADTAATTVLRPRTGDDAEDSYIHGFRLWQAKDYAAAEAELKKVVEKHPEHRRASYAQNLLGRLYMDDGKIALAAVAFYENYQKFPNGARATESLLSLGEALVQLKKPADACKVYLELDSVYGRSLTAAQKAQFDKGRKAARCR</sequence>
<name>A0A7Z2NWR2_9SPHN</name>
<feature type="chain" id="PRO_5030879942" description="TolA-binding protein" evidence="2">
    <location>
        <begin position="20"/>
        <end position="332"/>
    </location>
</feature>
<dbReference type="EMBL" id="CP047895">
    <property type="protein sequence ID" value="QHL90760.1"/>
    <property type="molecule type" value="Genomic_DNA"/>
</dbReference>
<dbReference type="SUPFAM" id="SSF48452">
    <property type="entry name" value="TPR-like"/>
    <property type="match status" value="1"/>
</dbReference>
<dbReference type="KEGG" id="schy:GVO57_07845"/>